<feature type="region of interest" description="Disordered" evidence="2">
    <location>
        <begin position="213"/>
        <end position="242"/>
    </location>
</feature>
<proteinExistence type="predicted"/>
<dbReference type="InterPro" id="IPR008490">
    <property type="entry name" value="Transposase_InsH_N"/>
</dbReference>
<keyword evidence="1" id="KW-0175">Coiled coil</keyword>
<feature type="domain" description="Transposase DDE" evidence="4">
    <location>
        <begin position="387"/>
        <end position="513"/>
    </location>
</feature>
<reference evidence="6" key="1">
    <citation type="submission" date="2017-02" db="UniProtKB">
        <authorList>
            <consortium name="WormBaseParasite"/>
        </authorList>
    </citation>
    <scope>IDENTIFICATION</scope>
</reference>
<feature type="domain" description="Transposase InsH N-terminal" evidence="3">
    <location>
        <begin position="24"/>
        <end position="112"/>
    </location>
</feature>
<dbReference type="PANTHER" id="PTHR33408">
    <property type="entry name" value="TRANSPOSASE"/>
    <property type="match status" value="1"/>
</dbReference>
<evidence type="ECO:0000256" key="1">
    <source>
        <dbReference type="SAM" id="Coils"/>
    </source>
</evidence>
<evidence type="ECO:0000256" key="2">
    <source>
        <dbReference type="SAM" id="MobiDB-lite"/>
    </source>
</evidence>
<dbReference type="WBParaSite" id="SMUV_0000190201-mRNA-1">
    <property type="protein sequence ID" value="SMUV_0000190201-mRNA-1"/>
    <property type="gene ID" value="SMUV_0000190201"/>
</dbReference>
<dbReference type="Pfam" id="PF05598">
    <property type="entry name" value="DUF772"/>
    <property type="match status" value="1"/>
</dbReference>
<protein>
    <submittedName>
        <fullName evidence="6">IS1182-like element ISBf3 family transposase</fullName>
    </submittedName>
</protein>
<feature type="coiled-coil region" evidence="1">
    <location>
        <begin position="158"/>
        <end position="185"/>
    </location>
</feature>
<evidence type="ECO:0000259" key="4">
    <source>
        <dbReference type="Pfam" id="PF13751"/>
    </source>
</evidence>
<dbReference type="PANTHER" id="PTHR33408:SF2">
    <property type="entry name" value="TRANSPOSASE DDE DOMAIN-CONTAINING PROTEIN"/>
    <property type="match status" value="1"/>
</dbReference>
<accession>A0A0N5ACM4</accession>
<dbReference type="Proteomes" id="UP000046393">
    <property type="component" value="Unplaced"/>
</dbReference>
<evidence type="ECO:0000313" key="6">
    <source>
        <dbReference type="WBParaSite" id="SMUV_0000190201-mRNA-1"/>
    </source>
</evidence>
<evidence type="ECO:0000313" key="5">
    <source>
        <dbReference type="Proteomes" id="UP000046393"/>
    </source>
</evidence>
<dbReference type="AlphaFoldDB" id="A0A0N5ACM4"/>
<sequence>MYTKLHTKSYSNNDRLFFLLNPNEDIAENDPVRVVDAVVESLDLSDFKKLYRERGRCPYHPKMMLKIILYAYMNNIYSCRKIEKAVQRDIHYIWLAAQERPDFVTINRFRNRVKNEINNIFTQVVLLLAERGFITLDVEYIDGTKIESKANKYTFVWRKTVEKNRRKLQDKIRVLLQQIDEVIAQDKAAESETVDFTPEALDSLIGDLKDALAAESQPADKEQKKQQREKKRQIKELEKHRDRLGEYDSRLEQIGGRNSMSKTDPDATFMRMKEDAMNNGQTKPGYNLQISAENQFITDFALFPNPTDTLTLIPFFNSFLGRYGHLPSVAVADSGYGSEENYRFMDEAGMEAYVKYNRFHLEQRPRYRPNSFHHDNFHYNAAEDYYVCPMGQHMRRVGTARSKTASGYRSESARYRAQNCRGCPLRCLCYKARGDRRTIEVNHRLNQYKRKARELLTSEEGLRHRGRRCIEPEAVFGQMKFNMAYRRFRHFGKDKVTMDFAFFAIAFNIKKMCSKIAKQVKNGRNTPHSGLFLLISRFLLPENRIFWENPQKSVA</sequence>
<dbReference type="NCBIfam" id="NF033551">
    <property type="entry name" value="transpos_IS1182"/>
    <property type="match status" value="1"/>
</dbReference>
<evidence type="ECO:0000259" key="3">
    <source>
        <dbReference type="Pfam" id="PF05598"/>
    </source>
</evidence>
<name>A0A0N5ACM4_9BILA</name>
<keyword evidence="5" id="KW-1185">Reference proteome</keyword>
<dbReference type="InterPro" id="IPR025668">
    <property type="entry name" value="Tnp_DDE_dom"/>
</dbReference>
<dbReference type="Pfam" id="PF13751">
    <property type="entry name" value="DDE_Tnp_1_6"/>
    <property type="match status" value="1"/>
</dbReference>
<feature type="compositionally biased region" description="Basic and acidic residues" evidence="2">
    <location>
        <begin position="213"/>
        <end position="226"/>
    </location>
</feature>
<organism evidence="5 6">
    <name type="scientific">Syphacia muris</name>
    <dbReference type="NCBI Taxonomy" id="451379"/>
    <lineage>
        <taxon>Eukaryota</taxon>
        <taxon>Metazoa</taxon>
        <taxon>Ecdysozoa</taxon>
        <taxon>Nematoda</taxon>
        <taxon>Chromadorea</taxon>
        <taxon>Rhabditida</taxon>
        <taxon>Spirurina</taxon>
        <taxon>Oxyuridomorpha</taxon>
        <taxon>Oxyuroidea</taxon>
        <taxon>Oxyuridae</taxon>
        <taxon>Syphacia</taxon>
    </lineage>
</organism>
<dbReference type="InterPro" id="IPR047629">
    <property type="entry name" value="IS1182_transpos"/>
</dbReference>